<evidence type="ECO:0000256" key="3">
    <source>
        <dbReference type="SAM" id="SignalP"/>
    </source>
</evidence>
<dbReference type="RefSeq" id="WP_179906074.1">
    <property type="nucleotide sequence ID" value="NZ_JACBXS010000018.1"/>
</dbReference>
<keyword evidence="6" id="KW-1185">Reference proteome</keyword>
<dbReference type="InterPro" id="IPR039424">
    <property type="entry name" value="SBP_5"/>
</dbReference>
<dbReference type="GO" id="GO:1904680">
    <property type="term" value="F:peptide transmembrane transporter activity"/>
    <property type="evidence" value="ECO:0007669"/>
    <property type="project" value="TreeGrafter"/>
</dbReference>
<dbReference type="InterPro" id="IPR000914">
    <property type="entry name" value="SBP_5_dom"/>
</dbReference>
<comment type="similarity">
    <text evidence="2">Belongs to the bacterial solute-binding protein 5 family.</text>
</comment>
<protein>
    <submittedName>
        <fullName evidence="5">ABC transporter substrate-binding protein</fullName>
    </submittedName>
</protein>
<feature type="chain" id="PRO_5030934363" evidence="3">
    <location>
        <begin position="20"/>
        <end position="532"/>
    </location>
</feature>
<gene>
    <name evidence="5" type="ORF">HUK65_10230</name>
</gene>
<comment type="subcellular location">
    <subcellularLocation>
        <location evidence="1">Periplasm</location>
    </subcellularLocation>
</comment>
<evidence type="ECO:0000313" key="6">
    <source>
        <dbReference type="Proteomes" id="UP000529417"/>
    </source>
</evidence>
<dbReference type="PANTHER" id="PTHR30290">
    <property type="entry name" value="PERIPLASMIC BINDING COMPONENT OF ABC TRANSPORTER"/>
    <property type="match status" value="1"/>
</dbReference>
<organism evidence="5 6">
    <name type="scientific">Rhabdonatronobacter sediminivivens</name>
    <dbReference type="NCBI Taxonomy" id="2743469"/>
    <lineage>
        <taxon>Bacteria</taxon>
        <taxon>Pseudomonadati</taxon>
        <taxon>Pseudomonadota</taxon>
        <taxon>Alphaproteobacteria</taxon>
        <taxon>Rhodobacterales</taxon>
        <taxon>Paracoccaceae</taxon>
        <taxon>Rhabdonatronobacter</taxon>
    </lineage>
</organism>
<dbReference type="Pfam" id="PF00496">
    <property type="entry name" value="SBP_bac_5"/>
    <property type="match status" value="1"/>
</dbReference>
<dbReference type="Proteomes" id="UP000529417">
    <property type="component" value="Unassembled WGS sequence"/>
</dbReference>
<comment type="caution">
    <text evidence="5">The sequence shown here is derived from an EMBL/GenBank/DDBJ whole genome shotgun (WGS) entry which is preliminary data.</text>
</comment>
<dbReference type="EMBL" id="JACBXS010000018">
    <property type="protein sequence ID" value="NYS25370.1"/>
    <property type="molecule type" value="Genomic_DNA"/>
</dbReference>
<dbReference type="GO" id="GO:0015833">
    <property type="term" value="P:peptide transport"/>
    <property type="evidence" value="ECO:0007669"/>
    <property type="project" value="TreeGrafter"/>
</dbReference>
<dbReference type="AlphaFoldDB" id="A0A7Z0KYM8"/>
<proteinExistence type="inferred from homology"/>
<sequence>MTRNLILAGTSVLAISAFGAPGIAQERVPSVEIYTTTESYDPIRYEGAFIIADAWRELGLDVTVTPLEFRTLLDRFYSEQDFDATILGWSGRVDRLDPQFFLGTLDSRQAELGANNPGGYDNPDYDALYDAQGAEFDVNARQALVHEMQELYVPDAPVVVLFNRDEVVAYNNTTFENMNAMAGEALYSEWVPMEAQPLTDRATLRIGGPQEPDNVNPLASTSVWGWKWMRLYYDRLVRLSPDVEPVPWAAAEVTPVDDVTIDVTLREGMTFHDGEPLTAEDVVFTFEYYMNSDYSYFDSYLAAIDTVEQTGDLSVRFNLSEPSAPFATITLSQIPILPAHIWSEIDDPQELTPDEIPTVGSGPFVFDRYDRGEFMSLTTYGDHFHADEIAVDAVEFLIFADAEGVFTAMQTGQIDMTAWRLEPGQIPLAEGNDDLTVVSVPDFGYYHMTFNLRRAPFDDRAVRRALTMAMDRERMVNVLLDGRGEVGTSIIAPVNAFWHAPFIERFEFDMDAARAELEDAGYSWDSDGRLQR</sequence>
<dbReference type="SUPFAM" id="SSF53850">
    <property type="entry name" value="Periplasmic binding protein-like II"/>
    <property type="match status" value="2"/>
</dbReference>
<evidence type="ECO:0000313" key="5">
    <source>
        <dbReference type="EMBL" id="NYS25370.1"/>
    </source>
</evidence>
<feature type="signal peptide" evidence="3">
    <location>
        <begin position="1"/>
        <end position="19"/>
    </location>
</feature>
<feature type="domain" description="Solute-binding protein family 5" evidence="4">
    <location>
        <begin position="244"/>
        <end position="528"/>
    </location>
</feature>
<name>A0A7Z0KYM8_9RHOB</name>
<dbReference type="CDD" id="cd00995">
    <property type="entry name" value="PBP2_NikA_DppA_OppA_like"/>
    <property type="match status" value="1"/>
</dbReference>
<keyword evidence="3" id="KW-0732">Signal</keyword>
<reference evidence="5 6" key="1">
    <citation type="journal article" date="2000" name="Arch. Microbiol.">
        <title>Rhodobaca bogoriensis gen. nov. and sp. nov., an alkaliphilic purple nonsulfur bacterium from African Rift Valley soda lakes.</title>
        <authorList>
            <person name="Milford A.D."/>
            <person name="Achenbach L.A."/>
            <person name="Jung D.O."/>
            <person name="Madigan M.T."/>
        </authorList>
    </citation>
    <scope>NUCLEOTIDE SEQUENCE [LARGE SCALE GENOMIC DNA]</scope>
    <source>
        <strain evidence="5 6">2376</strain>
    </source>
</reference>
<dbReference type="Gene3D" id="3.40.190.10">
    <property type="entry name" value="Periplasmic binding protein-like II"/>
    <property type="match status" value="1"/>
</dbReference>
<evidence type="ECO:0000259" key="4">
    <source>
        <dbReference type="Pfam" id="PF00496"/>
    </source>
</evidence>
<accession>A0A7Z0KYM8</accession>
<evidence type="ECO:0000256" key="1">
    <source>
        <dbReference type="ARBA" id="ARBA00004418"/>
    </source>
</evidence>
<evidence type="ECO:0000256" key="2">
    <source>
        <dbReference type="ARBA" id="ARBA00005695"/>
    </source>
</evidence>
<dbReference type="Gene3D" id="3.10.105.10">
    <property type="entry name" value="Dipeptide-binding Protein, Domain 3"/>
    <property type="match status" value="2"/>
</dbReference>